<sequence>MEPRRTPEYVLEVFADPTCVKDIVKAILHTIFFHRYFTPVTPLHRDLLDLTLPAIDDVDLETLIDRRATELVRAIETGAGHQQRGRGQLAIQFFEKRRRKSYFSFGALGKARGDEEICWEMWTLDVTLATPRTETDVIKVRRAMEKSLHKTALKIVNIVNRDKDHIPPITTTETNPFPYQIVTASKRTLAATASYYAANMAPTQATATSILFFFLLALLPATAVAQSTSSSFNSEYNSTKKTVSGGVIAIIVVFVVLGVFGIGSGVAFCCVVARNKKRRARQAEEVKVANQRAAERRAREGGYEMAPQQEEGLRPYQYGPAEMDAYQPPMEVDSRAKSEMPPYDKPIPVSQLQAFLHGRSLDYLPLDHSPFLIGLLVVLSNATMAQHGPPKGVSIAAVTIALAITLYLTALWSCFLIHATRWFKAANFNQPEPMVRTVRDHGGHNGAADATAQEEGRAKVVRRSGNVQPLGAPAFLIVSLVVFLSAPVMAGSTAEMDTHQTSIATSLTMMSLLLAGWSASTLVFHAYRLRNHARQVTFERVMTLEHENCRRQPIDLELRHSDRYVTRGPGNGASCGTLSPAKLLCSLALLADSAIAKSFEEIGPECPDEAERAARAERKSRRWRDCFIVSSVFHLIWFTMLMAATWHARRQKQRIKYLEQEKAVIAPFQHLRHAGRAQSPVGPVEVHRGGDKTPPPP</sequence>
<evidence type="ECO:0000256" key="3">
    <source>
        <dbReference type="ARBA" id="ARBA00023006"/>
    </source>
</evidence>
<dbReference type="GO" id="GO:0019901">
    <property type="term" value="F:protein kinase binding"/>
    <property type="evidence" value="ECO:0007669"/>
    <property type="project" value="TreeGrafter"/>
</dbReference>
<keyword evidence="5" id="KW-0472">Membrane</keyword>
<keyword evidence="3" id="KW-0072">Autophagy</keyword>
<dbReference type="OrthoDB" id="10259639at2759"/>
<feature type="transmembrane region" description="Helical" evidence="5">
    <location>
        <begin position="247"/>
        <end position="273"/>
    </location>
</feature>
<dbReference type="Proteomes" id="UP000572817">
    <property type="component" value="Unassembled WGS sequence"/>
</dbReference>
<dbReference type="AlphaFoldDB" id="A0A8H4IKF1"/>
<feature type="transmembrane region" description="Helical" evidence="5">
    <location>
        <begin position="210"/>
        <end position="227"/>
    </location>
</feature>
<feature type="transmembrane region" description="Helical" evidence="5">
    <location>
        <begin position="502"/>
        <end position="524"/>
    </location>
</feature>
<comment type="caution">
    <text evidence="6">The sequence shown here is derived from an EMBL/GenBank/DDBJ whole genome shotgun (WGS) entry which is preliminary data.</text>
</comment>
<reference evidence="6" key="1">
    <citation type="submission" date="2020-04" db="EMBL/GenBank/DDBJ databases">
        <title>Genome Assembly and Annotation of Botryosphaeria dothidea sdau 11-99, a Latent Pathogen of Apple Fruit Ring Rot in China.</title>
        <authorList>
            <person name="Yu C."/>
            <person name="Diao Y."/>
            <person name="Lu Q."/>
            <person name="Zhao J."/>
            <person name="Cui S."/>
            <person name="Peng C."/>
            <person name="He B."/>
            <person name="Liu H."/>
        </authorList>
    </citation>
    <scope>NUCLEOTIDE SEQUENCE [LARGE SCALE GENOMIC DNA]</scope>
    <source>
        <strain evidence="6">Sdau11-99</strain>
    </source>
</reference>
<dbReference type="PANTHER" id="PTHR13292">
    <property type="entry name" value="AUTOPHAGY-RELATED PROTEIN 101"/>
    <property type="match status" value="1"/>
</dbReference>
<feature type="transmembrane region" description="Helical" evidence="5">
    <location>
        <begin position="393"/>
        <end position="417"/>
    </location>
</feature>
<keyword evidence="5" id="KW-0812">Transmembrane</keyword>
<evidence type="ECO:0000256" key="1">
    <source>
        <dbReference type="ARBA" id="ARBA00007130"/>
    </source>
</evidence>
<name>A0A8H4IKF1_9PEZI</name>
<keyword evidence="7" id="KW-1185">Reference proteome</keyword>
<feature type="transmembrane region" description="Helical" evidence="5">
    <location>
        <begin position="470"/>
        <end position="490"/>
    </location>
</feature>
<evidence type="ECO:0000256" key="4">
    <source>
        <dbReference type="SAM" id="MobiDB-lite"/>
    </source>
</evidence>
<dbReference type="EMBL" id="WWBZ02000062">
    <property type="protein sequence ID" value="KAF4302761.1"/>
    <property type="molecule type" value="Genomic_DNA"/>
</dbReference>
<organism evidence="6 7">
    <name type="scientific">Botryosphaeria dothidea</name>
    <dbReference type="NCBI Taxonomy" id="55169"/>
    <lineage>
        <taxon>Eukaryota</taxon>
        <taxon>Fungi</taxon>
        <taxon>Dikarya</taxon>
        <taxon>Ascomycota</taxon>
        <taxon>Pezizomycotina</taxon>
        <taxon>Dothideomycetes</taxon>
        <taxon>Dothideomycetes incertae sedis</taxon>
        <taxon>Botryosphaeriales</taxon>
        <taxon>Botryosphaeriaceae</taxon>
        <taxon>Botryosphaeria</taxon>
    </lineage>
</organism>
<evidence type="ECO:0000256" key="5">
    <source>
        <dbReference type="SAM" id="Phobius"/>
    </source>
</evidence>
<evidence type="ECO:0000313" key="7">
    <source>
        <dbReference type="Proteomes" id="UP000572817"/>
    </source>
</evidence>
<gene>
    <name evidence="6" type="ORF">GTA08_BOTSDO09190</name>
</gene>
<dbReference type="PANTHER" id="PTHR13292:SF0">
    <property type="entry name" value="AUTOPHAGY-RELATED PROTEIN 101"/>
    <property type="match status" value="1"/>
</dbReference>
<proteinExistence type="inferred from homology"/>
<keyword evidence="5" id="KW-1133">Transmembrane helix</keyword>
<feature type="region of interest" description="Disordered" evidence="4">
    <location>
        <begin position="676"/>
        <end position="697"/>
    </location>
</feature>
<dbReference type="GO" id="GO:1990316">
    <property type="term" value="C:Atg1/ULK1 kinase complex"/>
    <property type="evidence" value="ECO:0007669"/>
    <property type="project" value="TreeGrafter"/>
</dbReference>
<dbReference type="Pfam" id="PF07855">
    <property type="entry name" value="ATG101"/>
    <property type="match status" value="1"/>
</dbReference>
<feature type="transmembrane region" description="Helical" evidence="5">
    <location>
        <begin position="626"/>
        <end position="646"/>
    </location>
</feature>
<feature type="transmembrane region" description="Helical" evidence="5">
    <location>
        <begin position="369"/>
        <end position="387"/>
    </location>
</feature>
<dbReference type="InterPro" id="IPR012445">
    <property type="entry name" value="ATG101"/>
</dbReference>
<dbReference type="GO" id="GO:0000407">
    <property type="term" value="C:phagophore assembly site"/>
    <property type="evidence" value="ECO:0007669"/>
    <property type="project" value="TreeGrafter"/>
</dbReference>
<comment type="similarity">
    <text evidence="1">Belongs to the ATG101 family.</text>
</comment>
<evidence type="ECO:0000313" key="6">
    <source>
        <dbReference type="EMBL" id="KAF4302761.1"/>
    </source>
</evidence>
<protein>
    <recommendedName>
        <fullName evidence="2">Autophagy-related protein 101</fullName>
    </recommendedName>
</protein>
<accession>A0A8H4IKF1</accession>
<evidence type="ECO:0000256" key="2">
    <source>
        <dbReference type="ARBA" id="ARBA00018874"/>
    </source>
</evidence>
<dbReference type="GO" id="GO:0000045">
    <property type="term" value="P:autophagosome assembly"/>
    <property type="evidence" value="ECO:0007669"/>
    <property type="project" value="TreeGrafter"/>
</dbReference>